<keyword evidence="4 6" id="KW-1133">Transmembrane helix</keyword>
<reference evidence="7 8" key="1">
    <citation type="submission" date="2016-10" db="EMBL/GenBank/DDBJ databases">
        <authorList>
            <person name="de Groot N.N."/>
        </authorList>
    </citation>
    <scope>NUCLEOTIDE SEQUENCE [LARGE SCALE GENOMIC DNA]</scope>
    <source>
        <strain evidence="7 8">DSM 5885</strain>
    </source>
</reference>
<evidence type="ECO:0000256" key="5">
    <source>
        <dbReference type="ARBA" id="ARBA00023136"/>
    </source>
</evidence>
<keyword evidence="8" id="KW-1185">Reference proteome</keyword>
<dbReference type="Proteomes" id="UP000198607">
    <property type="component" value="Unassembled WGS sequence"/>
</dbReference>
<dbReference type="AlphaFoldDB" id="A0A1G8DVK2"/>
<feature type="transmembrane region" description="Helical" evidence="6">
    <location>
        <begin position="183"/>
        <end position="202"/>
    </location>
</feature>
<feature type="transmembrane region" description="Helical" evidence="6">
    <location>
        <begin position="473"/>
        <end position="492"/>
    </location>
</feature>
<feature type="transmembrane region" description="Helical" evidence="6">
    <location>
        <begin position="350"/>
        <end position="370"/>
    </location>
</feature>
<feature type="transmembrane region" description="Helical" evidence="6">
    <location>
        <begin position="377"/>
        <end position="397"/>
    </location>
</feature>
<evidence type="ECO:0000313" key="8">
    <source>
        <dbReference type="Proteomes" id="UP000198607"/>
    </source>
</evidence>
<dbReference type="GO" id="GO:0005886">
    <property type="term" value="C:plasma membrane"/>
    <property type="evidence" value="ECO:0007669"/>
    <property type="project" value="UniProtKB-SubCell"/>
</dbReference>
<feature type="transmembrane region" description="Helical" evidence="6">
    <location>
        <begin position="124"/>
        <end position="142"/>
    </location>
</feature>
<feature type="transmembrane region" description="Helical" evidence="6">
    <location>
        <begin position="267"/>
        <end position="290"/>
    </location>
</feature>
<comment type="subcellular location">
    <subcellularLocation>
        <location evidence="1">Cell membrane</location>
        <topology evidence="1">Multi-pass membrane protein</topology>
    </subcellularLocation>
</comment>
<dbReference type="EMBL" id="FNCY01000007">
    <property type="protein sequence ID" value="SDH61687.1"/>
    <property type="molecule type" value="Genomic_DNA"/>
</dbReference>
<evidence type="ECO:0000256" key="3">
    <source>
        <dbReference type="ARBA" id="ARBA00022692"/>
    </source>
</evidence>
<proteinExistence type="predicted"/>
<feature type="transmembrane region" description="Helical" evidence="6">
    <location>
        <begin position="154"/>
        <end position="177"/>
    </location>
</feature>
<feature type="transmembrane region" description="Helical" evidence="6">
    <location>
        <begin position="9"/>
        <end position="26"/>
    </location>
</feature>
<dbReference type="InterPro" id="IPR050833">
    <property type="entry name" value="Poly_Biosynth_Transport"/>
</dbReference>
<gene>
    <name evidence="7" type="ORF">SAMN05660652_01958</name>
</gene>
<keyword evidence="5 6" id="KW-0472">Membrane</keyword>
<dbReference type="PANTHER" id="PTHR30250:SF26">
    <property type="entry name" value="PSMA PROTEIN"/>
    <property type="match status" value="1"/>
</dbReference>
<feature type="transmembrane region" description="Helical" evidence="6">
    <location>
        <begin position="80"/>
        <end position="104"/>
    </location>
</feature>
<evidence type="ECO:0000256" key="4">
    <source>
        <dbReference type="ARBA" id="ARBA00022989"/>
    </source>
</evidence>
<keyword evidence="2" id="KW-1003">Cell membrane</keyword>
<dbReference type="InterPro" id="IPR002797">
    <property type="entry name" value="Polysacc_synth"/>
</dbReference>
<dbReference type="STRING" id="83767.SAMN05660652_01958"/>
<dbReference type="Pfam" id="PF01943">
    <property type="entry name" value="Polysacc_synt"/>
    <property type="match status" value="1"/>
</dbReference>
<feature type="transmembrane region" description="Helical" evidence="6">
    <location>
        <begin position="409"/>
        <end position="431"/>
    </location>
</feature>
<evidence type="ECO:0000256" key="6">
    <source>
        <dbReference type="SAM" id="Phobius"/>
    </source>
</evidence>
<evidence type="ECO:0000256" key="2">
    <source>
        <dbReference type="ARBA" id="ARBA00022475"/>
    </source>
</evidence>
<feature type="transmembrane region" description="Helical" evidence="6">
    <location>
        <begin position="38"/>
        <end position="59"/>
    </location>
</feature>
<protein>
    <submittedName>
        <fullName evidence="7">Membrane protein involved in the export of O-antigen and teichoic acid</fullName>
    </submittedName>
</protein>
<keyword evidence="3 6" id="KW-0812">Transmembrane</keyword>
<evidence type="ECO:0000313" key="7">
    <source>
        <dbReference type="EMBL" id="SDH61687.1"/>
    </source>
</evidence>
<sequence>MVDNIRKNIISNLAGQLYVSAIAILATPQYLKLMGVEAYALVSIFALIQSLFNMLDLGLSPTLARETARTRGGVDGFAGFFDVLRAINIVFMFIAIVGCVFLVASSGYISRSWLNVDRLDVSEVQFALVAMACSICMRWMSGFYRATVTGFEKFLWLSGWNSIVATLRFVAVIPVLVVFDGSFIAFFVFQVMVAAIEVFGLIQKSRRLIRNNFGEVRSSRKSVVESLKPVFGFSSGIAFTSVVWALITQSDKLVLSKLLSLSDYGFFSVGVLLASGVVMLGGPITSAAVPKMALLHASAMHLEMQVLYKRVSQYTAVAVVPATLVLYFYSGKIIELWTGNSLVSDQASEVFAFYTLGNCLMVLASLPLLLQYAEGKIRLHVIGNFIYALVYYPVLIWSVKRFGVEGACWSWLLINLISLVLWTPVIHSALFRNGHLRWLRDDLLKIALPCCIFVYASKELINFTGDRVLDISILLIIYLMSLVFGAVGSSNIRKTVFDRLSENN</sequence>
<dbReference type="PANTHER" id="PTHR30250">
    <property type="entry name" value="PST FAMILY PREDICTED COLANIC ACID TRANSPORTER"/>
    <property type="match status" value="1"/>
</dbReference>
<accession>A0A1G8DVK2</accession>
<dbReference type="RefSeq" id="WP_091937081.1">
    <property type="nucleotide sequence ID" value="NZ_FNCY01000007.1"/>
</dbReference>
<feature type="transmembrane region" description="Helical" evidence="6">
    <location>
        <begin position="311"/>
        <end position="330"/>
    </location>
</feature>
<organism evidence="7 8">
    <name type="scientific">Propionivibrio dicarboxylicus</name>
    <dbReference type="NCBI Taxonomy" id="83767"/>
    <lineage>
        <taxon>Bacteria</taxon>
        <taxon>Pseudomonadati</taxon>
        <taxon>Pseudomonadota</taxon>
        <taxon>Betaproteobacteria</taxon>
        <taxon>Rhodocyclales</taxon>
        <taxon>Rhodocyclaceae</taxon>
        <taxon>Propionivibrio</taxon>
    </lineage>
</organism>
<name>A0A1G8DVK2_9RHOO</name>
<evidence type="ECO:0000256" key="1">
    <source>
        <dbReference type="ARBA" id="ARBA00004651"/>
    </source>
</evidence>
<dbReference type="OrthoDB" id="653189at2"/>
<feature type="transmembrane region" description="Helical" evidence="6">
    <location>
        <begin position="227"/>
        <end position="247"/>
    </location>
</feature>